<comment type="caution">
    <text evidence="2">The sequence shown here is derived from an EMBL/GenBank/DDBJ whole genome shotgun (WGS) entry which is preliminary data.</text>
</comment>
<dbReference type="Pfam" id="PF02343">
    <property type="entry name" value="TRA-1_regulated"/>
    <property type="match status" value="2"/>
</dbReference>
<sequence>MNYLLFFLLVTVATCQDEYGCEDDCECSDILDKLAWTDRNTILYTEEAGCVRNITCEINSFTTRAQVGPDAPTELSTNIFEFFGMICENYEWYITKYPHGVHYRTAAGDSLIGTNGELDGKKSKLYLFQW</sequence>
<feature type="signal peptide" evidence="1">
    <location>
        <begin position="1"/>
        <end position="15"/>
    </location>
</feature>
<dbReference type="AlphaFoldDB" id="A0A6A5GXL0"/>
<evidence type="ECO:0000313" key="2">
    <source>
        <dbReference type="EMBL" id="KAF1759359.1"/>
    </source>
</evidence>
<organism evidence="2 3">
    <name type="scientific">Caenorhabditis remanei</name>
    <name type="common">Caenorhabditis vulgaris</name>
    <dbReference type="NCBI Taxonomy" id="31234"/>
    <lineage>
        <taxon>Eukaryota</taxon>
        <taxon>Metazoa</taxon>
        <taxon>Ecdysozoa</taxon>
        <taxon>Nematoda</taxon>
        <taxon>Chromadorea</taxon>
        <taxon>Rhabditida</taxon>
        <taxon>Rhabditina</taxon>
        <taxon>Rhabditomorpha</taxon>
        <taxon>Rhabditoidea</taxon>
        <taxon>Rhabditidae</taxon>
        <taxon>Peloderinae</taxon>
        <taxon>Caenorhabditis</taxon>
    </lineage>
</organism>
<keyword evidence="1" id="KW-0732">Signal</keyword>
<protein>
    <recommendedName>
        <fullName evidence="4">DUF281 domain-containing protein</fullName>
    </recommendedName>
</protein>
<gene>
    <name evidence="2" type="ORF">GCK72_015826</name>
</gene>
<dbReference type="KEGG" id="crq:GCK72_015826"/>
<evidence type="ECO:0000256" key="1">
    <source>
        <dbReference type="SAM" id="SignalP"/>
    </source>
</evidence>
<name>A0A6A5GXL0_CAERE</name>
<dbReference type="Proteomes" id="UP000483820">
    <property type="component" value="Chromosome IV"/>
</dbReference>
<dbReference type="InterPro" id="IPR003326">
    <property type="entry name" value="TRA-1_regulated"/>
</dbReference>
<accession>A0A6A5GXL0</accession>
<proteinExistence type="predicted"/>
<reference evidence="2 3" key="1">
    <citation type="submission" date="2019-12" db="EMBL/GenBank/DDBJ databases">
        <title>Chromosome-level assembly of the Caenorhabditis remanei genome.</title>
        <authorList>
            <person name="Teterina A.A."/>
            <person name="Willis J.H."/>
            <person name="Phillips P.C."/>
        </authorList>
    </citation>
    <scope>NUCLEOTIDE SEQUENCE [LARGE SCALE GENOMIC DNA]</scope>
    <source>
        <strain evidence="2 3">PX506</strain>
        <tissue evidence="2">Whole organism</tissue>
    </source>
</reference>
<dbReference type="CTD" id="78776183"/>
<evidence type="ECO:0008006" key="4">
    <source>
        <dbReference type="Google" id="ProtNLM"/>
    </source>
</evidence>
<dbReference type="RefSeq" id="XP_053585927.1">
    <property type="nucleotide sequence ID" value="XM_053731155.1"/>
</dbReference>
<dbReference type="GeneID" id="78776183"/>
<feature type="chain" id="PRO_5025472250" description="DUF281 domain-containing protein" evidence="1">
    <location>
        <begin position="16"/>
        <end position="130"/>
    </location>
</feature>
<evidence type="ECO:0000313" key="3">
    <source>
        <dbReference type="Proteomes" id="UP000483820"/>
    </source>
</evidence>
<dbReference type="EMBL" id="WUAV01000004">
    <property type="protein sequence ID" value="KAF1759359.1"/>
    <property type="molecule type" value="Genomic_DNA"/>
</dbReference>